<dbReference type="Proteomes" id="UP000501130">
    <property type="component" value="Chromosome"/>
</dbReference>
<protein>
    <submittedName>
        <fullName evidence="5">Tetratricopeptide repeat protein</fullName>
    </submittedName>
</protein>
<feature type="chain" id="PRO_5045462376" evidence="4">
    <location>
        <begin position="25"/>
        <end position="592"/>
    </location>
</feature>
<keyword evidence="2 3" id="KW-0802">TPR repeat</keyword>
<dbReference type="PANTHER" id="PTHR44943:SF8">
    <property type="entry name" value="TPR REPEAT-CONTAINING PROTEIN MJ0263"/>
    <property type="match status" value="1"/>
</dbReference>
<dbReference type="PROSITE" id="PS51257">
    <property type="entry name" value="PROKAR_LIPOPROTEIN"/>
    <property type="match status" value="1"/>
</dbReference>
<feature type="repeat" description="TPR" evidence="3">
    <location>
        <begin position="269"/>
        <end position="302"/>
    </location>
</feature>
<sequence>MTCFKWTIAGPVFFLAASLTTGCATVPAEQGEPAQQKMSAEQKAYEARVADMVKQDPLFALLTAEIASQRGDTYSATLAYTEAAKQQRDPDLAKRAVEISLAEGQLDLALSAAQVWSELSPGDKQASRSIMLLQLGTNRVDQAMPALKAFLADVQTAETANPGLGGSSTEKVALDMLQRIPDKNKAYQTGIELFGNNADDLEAQTLLAQLANNSELYPQAVGHMENVLRKSPQERFYVLMAQFMEKRDGNLDAAMQLVNEQALLHPNWFGARLYLARNHTQLGQWAQARQRFAEMIELQPDNIPLYSSQGFVLTQLKDYKAAEQHFKIYLDKTTPAERQNESLIHATLSDMALERKDYVAALKWLDTTPNAADNLDVQLKKSALFEKQGNALSAKRVLNQFKPKNEDESVRLALAKSQLAESQKAPAEAATELELALLNFPDQPDLLYERAMVAERQDDLPRVEQFLKRLIAVRPENPHGYNALGYTWAENNIRLEEAYELIKKAVELAPNDPFILDSLGWVHYRLGKLDSAEATLQKAFGLRQDEEIGLHLLEVLLKSGKKEEARQLGNSLTVRYPDSKALKKLVQQLEGI</sequence>
<evidence type="ECO:0000256" key="2">
    <source>
        <dbReference type="ARBA" id="ARBA00022803"/>
    </source>
</evidence>
<dbReference type="InterPro" id="IPR051685">
    <property type="entry name" value="Ycf3/AcsC/BcsC/TPR_MFPF"/>
</dbReference>
<dbReference type="PANTHER" id="PTHR44943">
    <property type="entry name" value="CELLULOSE SYNTHASE OPERON PROTEIN C"/>
    <property type="match status" value="1"/>
</dbReference>
<dbReference type="InterPro" id="IPR011990">
    <property type="entry name" value="TPR-like_helical_dom_sf"/>
</dbReference>
<feature type="signal peptide" evidence="4">
    <location>
        <begin position="1"/>
        <end position="24"/>
    </location>
</feature>
<dbReference type="PROSITE" id="PS50005">
    <property type="entry name" value="TPR"/>
    <property type="match status" value="1"/>
</dbReference>
<gene>
    <name evidence="5" type="ORF">HKT17_13720</name>
</gene>
<evidence type="ECO:0000256" key="1">
    <source>
        <dbReference type="ARBA" id="ARBA00022737"/>
    </source>
</evidence>
<dbReference type="EMBL" id="CP053084">
    <property type="protein sequence ID" value="QJR30679.1"/>
    <property type="molecule type" value="Genomic_DNA"/>
</dbReference>
<name>A0ABX6N8D7_9BURK</name>
<dbReference type="Pfam" id="PF13432">
    <property type="entry name" value="TPR_16"/>
    <property type="match status" value="1"/>
</dbReference>
<proteinExistence type="predicted"/>
<organism evidence="5 6">
    <name type="scientific">Limnobacter profundi</name>
    <dbReference type="NCBI Taxonomy" id="2732163"/>
    <lineage>
        <taxon>Bacteria</taxon>
        <taxon>Pseudomonadati</taxon>
        <taxon>Pseudomonadota</taxon>
        <taxon>Betaproteobacteria</taxon>
        <taxon>Burkholderiales</taxon>
        <taxon>Burkholderiaceae</taxon>
        <taxon>Limnobacter</taxon>
    </lineage>
</organism>
<reference evidence="5 6" key="1">
    <citation type="submission" date="2020-05" db="EMBL/GenBank/DDBJ databases">
        <title>Compete genome of Limnobacter sp. SAORIC-580.</title>
        <authorList>
            <person name="Song J."/>
            <person name="Cho J.-C."/>
        </authorList>
    </citation>
    <scope>NUCLEOTIDE SEQUENCE [LARGE SCALE GENOMIC DNA]</scope>
    <source>
        <strain evidence="5 6">SAORIC-580</strain>
    </source>
</reference>
<evidence type="ECO:0000313" key="6">
    <source>
        <dbReference type="Proteomes" id="UP000501130"/>
    </source>
</evidence>
<keyword evidence="1" id="KW-0677">Repeat</keyword>
<evidence type="ECO:0000313" key="5">
    <source>
        <dbReference type="EMBL" id="QJR30679.1"/>
    </source>
</evidence>
<dbReference type="SUPFAM" id="SSF48452">
    <property type="entry name" value="TPR-like"/>
    <property type="match status" value="3"/>
</dbReference>
<dbReference type="Gene3D" id="1.25.40.10">
    <property type="entry name" value="Tetratricopeptide repeat domain"/>
    <property type="match status" value="2"/>
</dbReference>
<evidence type="ECO:0000256" key="3">
    <source>
        <dbReference type="PROSITE-ProRule" id="PRU00339"/>
    </source>
</evidence>
<dbReference type="RefSeq" id="WP_171100788.1">
    <property type="nucleotide sequence ID" value="NZ_CP053084.1"/>
</dbReference>
<accession>A0ABX6N8D7</accession>
<dbReference type="InterPro" id="IPR019734">
    <property type="entry name" value="TPR_rpt"/>
</dbReference>
<keyword evidence="6" id="KW-1185">Reference proteome</keyword>
<evidence type="ECO:0000256" key="4">
    <source>
        <dbReference type="SAM" id="SignalP"/>
    </source>
</evidence>
<dbReference type="SMART" id="SM00028">
    <property type="entry name" value="TPR"/>
    <property type="match status" value="6"/>
</dbReference>
<keyword evidence="4" id="KW-0732">Signal</keyword>